<dbReference type="InterPro" id="IPR050796">
    <property type="entry name" value="SCF_F-box_component"/>
</dbReference>
<evidence type="ECO:0000313" key="4">
    <source>
        <dbReference type="Proteomes" id="UP000266723"/>
    </source>
</evidence>
<organism evidence="3 4">
    <name type="scientific">Brassica cretica</name>
    <name type="common">Mustard</name>
    <dbReference type="NCBI Taxonomy" id="69181"/>
    <lineage>
        <taxon>Eukaryota</taxon>
        <taxon>Viridiplantae</taxon>
        <taxon>Streptophyta</taxon>
        <taxon>Embryophyta</taxon>
        <taxon>Tracheophyta</taxon>
        <taxon>Spermatophyta</taxon>
        <taxon>Magnoliopsida</taxon>
        <taxon>eudicotyledons</taxon>
        <taxon>Gunneridae</taxon>
        <taxon>Pentapetalae</taxon>
        <taxon>rosids</taxon>
        <taxon>malvids</taxon>
        <taxon>Brassicales</taxon>
        <taxon>Brassicaceae</taxon>
        <taxon>Brassiceae</taxon>
        <taxon>Brassica</taxon>
    </lineage>
</organism>
<evidence type="ECO:0000259" key="2">
    <source>
        <dbReference type="PROSITE" id="PS50181"/>
    </source>
</evidence>
<dbReference type="Gene3D" id="1.20.1280.50">
    <property type="match status" value="1"/>
</dbReference>
<dbReference type="EMBL" id="QGKV02000297">
    <property type="protein sequence ID" value="KAF3607930.1"/>
    <property type="molecule type" value="Genomic_DNA"/>
</dbReference>
<name>A0ABQ7EXV5_BRACR</name>
<sequence>MESLPHHVVELILERLAVKPLMRFKCVSRQWKSTIESEYFKQRLLKRDPSALLQVVVVPTHEIDTRERVDDEARRCTKQEKIMIFVFLLIWSLVLFHPVYQSFFHA</sequence>
<gene>
    <name evidence="3" type="ORF">DY000_02045133</name>
</gene>
<dbReference type="PANTHER" id="PTHR31672">
    <property type="entry name" value="BNACNNG10540D PROTEIN"/>
    <property type="match status" value="1"/>
</dbReference>
<dbReference type="Pfam" id="PF00646">
    <property type="entry name" value="F-box"/>
    <property type="match status" value="1"/>
</dbReference>
<accession>A0ABQ7EXV5</accession>
<feature type="transmembrane region" description="Helical" evidence="1">
    <location>
        <begin position="82"/>
        <end position="100"/>
    </location>
</feature>
<keyword evidence="1" id="KW-1133">Transmembrane helix</keyword>
<dbReference type="InterPro" id="IPR001810">
    <property type="entry name" value="F-box_dom"/>
</dbReference>
<dbReference type="PANTHER" id="PTHR31672:SF13">
    <property type="entry name" value="F-BOX PROTEIN CPR30-LIKE"/>
    <property type="match status" value="1"/>
</dbReference>
<proteinExistence type="predicted"/>
<evidence type="ECO:0000256" key="1">
    <source>
        <dbReference type="SAM" id="Phobius"/>
    </source>
</evidence>
<keyword evidence="1" id="KW-0472">Membrane</keyword>
<reference evidence="3 4" key="1">
    <citation type="journal article" date="2020" name="BMC Genomics">
        <title>Intraspecific diversification of the crop wild relative Brassica cretica Lam. using demographic model selection.</title>
        <authorList>
            <person name="Kioukis A."/>
            <person name="Michalopoulou V.A."/>
            <person name="Briers L."/>
            <person name="Pirintsos S."/>
            <person name="Studholme D.J."/>
            <person name="Pavlidis P."/>
            <person name="Sarris P.F."/>
        </authorList>
    </citation>
    <scope>NUCLEOTIDE SEQUENCE [LARGE SCALE GENOMIC DNA]</scope>
    <source>
        <strain evidence="4">cv. PFS-1207/04</strain>
    </source>
</reference>
<keyword evidence="4" id="KW-1185">Reference proteome</keyword>
<dbReference type="Proteomes" id="UP000266723">
    <property type="component" value="Unassembled WGS sequence"/>
</dbReference>
<dbReference type="SUPFAM" id="SSF81383">
    <property type="entry name" value="F-box domain"/>
    <property type="match status" value="1"/>
</dbReference>
<protein>
    <recommendedName>
        <fullName evidence="2">F-box domain-containing protein</fullName>
    </recommendedName>
</protein>
<comment type="caution">
    <text evidence="3">The sequence shown here is derived from an EMBL/GenBank/DDBJ whole genome shotgun (WGS) entry which is preliminary data.</text>
</comment>
<dbReference type="SMART" id="SM00256">
    <property type="entry name" value="FBOX"/>
    <property type="match status" value="1"/>
</dbReference>
<evidence type="ECO:0000313" key="3">
    <source>
        <dbReference type="EMBL" id="KAF3607930.1"/>
    </source>
</evidence>
<keyword evidence="1" id="KW-0812">Transmembrane</keyword>
<feature type="domain" description="F-box" evidence="2">
    <location>
        <begin position="1"/>
        <end position="44"/>
    </location>
</feature>
<dbReference type="InterPro" id="IPR036047">
    <property type="entry name" value="F-box-like_dom_sf"/>
</dbReference>
<dbReference type="PROSITE" id="PS50181">
    <property type="entry name" value="FBOX"/>
    <property type="match status" value="1"/>
</dbReference>